<feature type="region of interest" description="Disordered" evidence="5">
    <location>
        <begin position="585"/>
        <end position="743"/>
    </location>
</feature>
<evidence type="ECO:0008006" key="11">
    <source>
        <dbReference type="Google" id="ProtNLM"/>
    </source>
</evidence>
<dbReference type="InterPro" id="IPR002589">
    <property type="entry name" value="Macro_dom"/>
</dbReference>
<feature type="compositionally biased region" description="Polar residues" evidence="5">
    <location>
        <begin position="330"/>
        <end position="339"/>
    </location>
</feature>
<feature type="transmembrane region" description="Helical" evidence="6">
    <location>
        <begin position="130"/>
        <end position="153"/>
    </location>
</feature>
<gene>
    <name evidence="9" type="ORF">OTI717_LOCUS2429</name>
</gene>
<evidence type="ECO:0000256" key="5">
    <source>
        <dbReference type="SAM" id="MobiDB-lite"/>
    </source>
</evidence>
<evidence type="ECO:0000313" key="10">
    <source>
        <dbReference type="Proteomes" id="UP000663823"/>
    </source>
</evidence>
<dbReference type="Proteomes" id="UP000663823">
    <property type="component" value="Unassembled WGS sequence"/>
</dbReference>
<feature type="transmembrane region" description="Helical" evidence="6">
    <location>
        <begin position="91"/>
        <end position="110"/>
    </location>
</feature>
<name>A0A818HY12_9BILA</name>
<dbReference type="Pfam" id="PF01661">
    <property type="entry name" value="Macro"/>
    <property type="match status" value="1"/>
</dbReference>
<feature type="domain" description="Macro" evidence="8">
    <location>
        <begin position="389"/>
        <end position="574"/>
    </location>
</feature>
<dbReference type="SUPFAM" id="SSF81321">
    <property type="entry name" value="Family A G protein-coupled receptor-like"/>
    <property type="match status" value="1"/>
</dbReference>
<keyword evidence="4 6" id="KW-0472">Membrane</keyword>
<comment type="subcellular location">
    <subcellularLocation>
        <location evidence="1">Membrane</location>
    </subcellularLocation>
</comment>
<dbReference type="CDD" id="cd00637">
    <property type="entry name" value="7tm_classA_rhodopsin-like"/>
    <property type="match status" value="1"/>
</dbReference>
<dbReference type="Gene3D" id="3.40.220.10">
    <property type="entry name" value="Leucine Aminopeptidase, subunit E, domain 1"/>
    <property type="match status" value="1"/>
</dbReference>
<feature type="compositionally biased region" description="Basic and acidic residues" evidence="5">
    <location>
        <begin position="685"/>
        <end position="716"/>
    </location>
</feature>
<accession>A0A818HY12</accession>
<feature type="compositionally biased region" description="Basic and acidic residues" evidence="5">
    <location>
        <begin position="624"/>
        <end position="639"/>
    </location>
</feature>
<evidence type="ECO:0000259" key="7">
    <source>
        <dbReference type="PROSITE" id="PS50262"/>
    </source>
</evidence>
<dbReference type="InterPro" id="IPR043472">
    <property type="entry name" value="Macro_dom-like"/>
</dbReference>
<feature type="transmembrane region" description="Helical" evidence="6">
    <location>
        <begin position="49"/>
        <end position="71"/>
    </location>
</feature>
<feature type="compositionally biased region" description="Polar residues" evidence="5">
    <location>
        <begin position="717"/>
        <end position="731"/>
    </location>
</feature>
<feature type="transmembrane region" description="Helical" evidence="6">
    <location>
        <begin position="173"/>
        <end position="195"/>
    </location>
</feature>
<feature type="compositionally biased region" description="Polar residues" evidence="5">
    <location>
        <begin position="585"/>
        <end position="595"/>
    </location>
</feature>
<dbReference type="SMART" id="SM00506">
    <property type="entry name" value="A1pp"/>
    <property type="match status" value="1"/>
</dbReference>
<dbReference type="GO" id="GO:0016020">
    <property type="term" value="C:membrane"/>
    <property type="evidence" value="ECO:0007669"/>
    <property type="project" value="UniProtKB-SubCell"/>
</dbReference>
<feature type="region of interest" description="Disordered" evidence="5">
    <location>
        <begin position="319"/>
        <end position="358"/>
    </location>
</feature>
<evidence type="ECO:0000256" key="6">
    <source>
        <dbReference type="SAM" id="Phobius"/>
    </source>
</evidence>
<keyword evidence="2 6" id="KW-0812">Transmembrane</keyword>
<evidence type="ECO:0000256" key="3">
    <source>
        <dbReference type="ARBA" id="ARBA00022989"/>
    </source>
</evidence>
<dbReference type="PANTHER" id="PTHR11106">
    <property type="entry name" value="GANGLIOSIDE INDUCED DIFFERENTIATION ASSOCIATED PROTEIN 2-RELATED"/>
    <property type="match status" value="1"/>
</dbReference>
<evidence type="ECO:0000259" key="8">
    <source>
        <dbReference type="PROSITE" id="PS51154"/>
    </source>
</evidence>
<dbReference type="PROSITE" id="PS51154">
    <property type="entry name" value="MACRO"/>
    <property type="match status" value="1"/>
</dbReference>
<keyword evidence="3 6" id="KW-1133">Transmembrane helix</keyword>
<dbReference type="SUPFAM" id="SSF52949">
    <property type="entry name" value="Macro domain-like"/>
    <property type="match status" value="1"/>
</dbReference>
<feature type="domain" description="G-protein coupled receptors family 1 profile" evidence="7">
    <location>
        <begin position="29"/>
        <end position="293"/>
    </location>
</feature>
<dbReference type="PROSITE" id="PS50262">
    <property type="entry name" value="G_PROTEIN_RECEP_F1_2"/>
    <property type="match status" value="1"/>
</dbReference>
<dbReference type="Gene3D" id="1.20.1070.10">
    <property type="entry name" value="Rhodopsin 7-helix transmembrane proteins"/>
    <property type="match status" value="1"/>
</dbReference>
<evidence type="ECO:0000313" key="9">
    <source>
        <dbReference type="EMBL" id="CAF3514031.1"/>
    </source>
</evidence>
<feature type="compositionally biased region" description="Polar residues" evidence="5">
    <location>
        <begin position="646"/>
        <end position="655"/>
    </location>
</feature>
<reference evidence="9" key="1">
    <citation type="submission" date="2021-02" db="EMBL/GenBank/DDBJ databases">
        <authorList>
            <person name="Nowell W R."/>
        </authorList>
    </citation>
    <scope>NUCLEOTIDE SEQUENCE</scope>
</reference>
<organism evidence="9 10">
    <name type="scientific">Rotaria sordida</name>
    <dbReference type="NCBI Taxonomy" id="392033"/>
    <lineage>
        <taxon>Eukaryota</taxon>
        <taxon>Metazoa</taxon>
        <taxon>Spiralia</taxon>
        <taxon>Gnathifera</taxon>
        <taxon>Rotifera</taxon>
        <taxon>Eurotatoria</taxon>
        <taxon>Bdelloidea</taxon>
        <taxon>Philodinida</taxon>
        <taxon>Philodinidae</taxon>
        <taxon>Rotaria</taxon>
    </lineage>
</organism>
<evidence type="ECO:0000256" key="4">
    <source>
        <dbReference type="ARBA" id="ARBA00023136"/>
    </source>
</evidence>
<sequence>MTLTEDLVLTQAILTRYILAICMVLGIIGSLFDLIIFCQKKFRSNSCSVYFIATSIFNLLVILCGIIPALLTSYQNYDIALYSSTFCKARAYIIHVLLMMSRSSVALACIDRFALCSRNAHIRRLNQYNIAILLVIIVCILWLILPIHVLIYIDIQMPGRRCGGSGTYLIVYSIYAAIVTLIPLFIMIIFSFLAIQNLRLSYIRIHPNIVYTNENINRPIRMQKRDIQLMTIVISEVVIYFISTVWFPIYTIYLTITSNISKTTNRLAIEGFIRYLALQFLIFINSCSIFYIHLLASKPFRQECVNSQYDIYKKPKTLSEMSSREKQNKPSDSSQQQDNRFNRQDSQKSAIGQQDRSSEENFDIIKYLHNNRDELMERYGYGKSSKRRCPRYYFINKKKSILIILQGDITRTKVDAIVNAANEHMTGGGGVDGIIHRAAGSELYTACVAHKKITQGVRLPTGRSRILLSYNMSSTTHYIINTAGPVYDRYRKEECAKELFSCYQTSLALANLYDLESIGFTAISCGIFGYPANQGADVALRTVDQEAGIVPVVVFVLWDDDIYDAWVRKAEELEFTSFDIENIKTKNPLTSSNDNDQIETKKNLNKNDDQPRSPTTFNPPVRDFSTHDKTPEDNTKSLLDRLPSVPSDTSDTQKTADMEEDDNSSNEKHPLHNQQTQDMASVTQEEEKSTTKDHSEQKSVEETMDQHHNKQIKTNDDPSQLTVSKKTNNSHAEVAKNETAKDN</sequence>
<feature type="compositionally biased region" description="Basic and acidic residues" evidence="5">
    <location>
        <begin position="598"/>
        <end position="611"/>
    </location>
</feature>
<proteinExistence type="predicted"/>
<dbReference type="PANTHER" id="PTHR11106:SF27">
    <property type="entry name" value="MACRO DOMAIN-CONTAINING PROTEIN"/>
    <property type="match status" value="1"/>
</dbReference>
<feature type="transmembrane region" description="Helical" evidence="6">
    <location>
        <begin position="272"/>
        <end position="292"/>
    </location>
</feature>
<protein>
    <recommendedName>
        <fullName evidence="11">Macro domain-containing protein</fullName>
    </recommendedName>
</protein>
<dbReference type="InterPro" id="IPR017452">
    <property type="entry name" value="GPCR_Rhodpsn_7TM"/>
</dbReference>
<evidence type="ECO:0000256" key="1">
    <source>
        <dbReference type="ARBA" id="ARBA00004370"/>
    </source>
</evidence>
<feature type="compositionally biased region" description="Basic and acidic residues" evidence="5">
    <location>
        <begin position="733"/>
        <end position="743"/>
    </location>
</feature>
<feature type="compositionally biased region" description="Polar residues" evidence="5">
    <location>
        <begin position="672"/>
        <end position="683"/>
    </location>
</feature>
<dbReference type="AlphaFoldDB" id="A0A818HY12"/>
<feature type="transmembrane region" description="Helical" evidence="6">
    <location>
        <begin position="227"/>
        <end position="252"/>
    </location>
</feature>
<dbReference type="EMBL" id="CAJOAX010000118">
    <property type="protein sequence ID" value="CAF3514031.1"/>
    <property type="molecule type" value="Genomic_DNA"/>
</dbReference>
<evidence type="ECO:0000256" key="2">
    <source>
        <dbReference type="ARBA" id="ARBA00022692"/>
    </source>
</evidence>
<comment type="caution">
    <text evidence="9">The sequence shown here is derived from an EMBL/GenBank/DDBJ whole genome shotgun (WGS) entry which is preliminary data.</text>
</comment>
<feature type="transmembrane region" description="Helical" evidence="6">
    <location>
        <begin position="17"/>
        <end position="37"/>
    </location>
</feature>